<dbReference type="InterPro" id="IPR038723">
    <property type="entry name" value="ArnR1-like_HTH"/>
</dbReference>
<sequence length="101" mass="12167">MSHEYRDRVYIRKDIILKLTEHGELNQTSLLSYCGLNLMKHKDILESLERKGFIKRTEQAWGNKKIIKYAVTQKGREFCKMILEPYEDIFPRHEKHDQEQS</sequence>
<dbReference type="Proteomes" id="UP000230607">
    <property type="component" value="Chromosome 1"/>
</dbReference>
<name>A0A2H1FBW7_9ARCH</name>
<evidence type="ECO:0000313" key="2">
    <source>
        <dbReference type="EMBL" id="SMH70262.1"/>
    </source>
</evidence>
<dbReference type="AlphaFoldDB" id="A0A2H1FBW7"/>
<dbReference type="Gene3D" id="1.10.10.10">
    <property type="entry name" value="Winged helix-like DNA-binding domain superfamily/Winged helix DNA-binding domain"/>
    <property type="match status" value="1"/>
</dbReference>
<gene>
    <name evidence="2" type="ORF">NCS_10069</name>
</gene>
<organism evidence="2 3">
    <name type="scientific">Candidatus Nitrosotalea okcheonensis</name>
    <dbReference type="NCBI Taxonomy" id="1903276"/>
    <lineage>
        <taxon>Archaea</taxon>
        <taxon>Nitrososphaerota</taxon>
        <taxon>Nitrososphaeria</taxon>
        <taxon>Nitrosotaleales</taxon>
        <taxon>Nitrosotaleaceae</taxon>
        <taxon>Nitrosotalea</taxon>
    </lineage>
</organism>
<dbReference type="InterPro" id="IPR036388">
    <property type="entry name" value="WH-like_DNA-bd_sf"/>
</dbReference>
<accession>A0A2H1FBW7</accession>
<evidence type="ECO:0000259" key="1">
    <source>
        <dbReference type="Pfam" id="PF14947"/>
    </source>
</evidence>
<dbReference type="InterPro" id="IPR036390">
    <property type="entry name" value="WH_DNA-bd_sf"/>
</dbReference>
<dbReference type="EMBL" id="LT841358">
    <property type="protein sequence ID" value="SMH70262.1"/>
    <property type="molecule type" value="Genomic_DNA"/>
</dbReference>
<reference evidence="3" key="1">
    <citation type="submission" date="2017-03" db="EMBL/GenBank/DDBJ databases">
        <authorList>
            <person name="Herbold C."/>
        </authorList>
    </citation>
    <scope>NUCLEOTIDE SEQUENCE [LARGE SCALE GENOMIC DNA]</scope>
</reference>
<keyword evidence="3" id="KW-1185">Reference proteome</keyword>
<feature type="domain" description="ArnR1-like winged helix-turn-helix" evidence="1">
    <location>
        <begin position="6"/>
        <end position="82"/>
    </location>
</feature>
<dbReference type="Pfam" id="PF14947">
    <property type="entry name" value="HTH_45"/>
    <property type="match status" value="1"/>
</dbReference>
<evidence type="ECO:0000313" key="3">
    <source>
        <dbReference type="Proteomes" id="UP000230607"/>
    </source>
</evidence>
<protein>
    <recommendedName>
        <fullName evidence="1">ArnR1-like winged helix-turn-helix domain-containing protein</fullName>
    </recommendedName>
</protein>
<dbReference type="SUPFAM" id="SSF46785">
    <property type="entry name" value="Winged helix' DNA-binding domain"/>
    <property type="match status" value="1"/>
</dbReference>
<proteinExistence type="predicted"/>